<evidence type="ECO:0000256" key="3">
    <source>
        <dbReference type="ARBA" id="ARBA00022741"/>
    </source>
</evidence>
<dbReference type="SUPFAM" id="SSF49879">
    <property type="entry name" value="SMAD/FHA domain"/>
    <property type="match status" value="1"/>
</dbReference>
<protein>
    <recommendedName>
        <fullName evidence="10">Kinesin-like protein 6</fullName>
    </recommendedName>
</protein>
<proteinExistence type="inferred from homology"/>
<dbReference type="SMART" id="SM00129">
    <property type="entry name" value="KISc"/>
    <property type="match status" value="1"/>
</dbReference>
<feature type="compositionally biased region" description="Basic and acidic residues" evidence="12">
    <location>
        <begin position="447"/>
        <end position="459"/>
    </location>
</feature>
<feature type="compositionally biased region" description="Basic and acidic residues" evidence="12">
    <location>
        <begin position="942"/>
        <end position="953"/>
    </location>
</feature>
<evidence type="ECO:0000256" key="11">
    <source>
        <dbReference type="PROSITE-ProRule" id="PRU00283"/>
    </source>
</evidence>
<dbReference type="Proteomes" id="UP001152795">
    <property type="component" value="Unassembled WGS sequence"/>
</dbReference>
<evidence type="ECO:0000259" key="13">
    <source>
        <dbReference type="PROSITE" id="PS50067"/>
    </source>
</evidence>
<organism evidence="14 15">
    <name type="scientific">Paramuricea clavata</name>
    <name type="common">Red gorgonian</name>
    <name type="synonym">Violescent sea-whip</name>
    <dbReference type="NCBI Taxonomy" id="317549"/>
    <lineage>
        <taxon>Eukaryota</taxon>
        <taxon>Metazoa</taxon>
        <taxon>Cnidaria</taxon>
        <taxon>Anthozoa</taxon>
        <taxon>Octocorallia</taxon>
        <taxon>Malacalcyonacea</taxon>
        <taxon>Plexauridae</taxon>
        <taxon>Paramuricea</taxon>
    </lineage>
</organism>
<feature type="compositionally biased region" description="Basic and acidic residues" evidence="12">
    <location>
        <begin position="410"/>
        <end position="420"/>
    </location>
</feature>
<dbReference type="InterPro" id="IPR035892">
    <property type="entry name" value="C2_domain_sf"/>
</dbReference>
<dbReference type="SUPFAM" id="SSF52540">
    <property type="entry name" value="P-loop containing nucleoside triphosphate hydrolases"/>
    <property type="match status" value="1"/>
</dbReference>
<dbReference type="InterPro" id="IPR027417">
    <property type="entry name" value="P-loop_NTPase"/>
</dbReference>
<dbReference type="CDD" id="cd22709">
    <property type="entry name" value="FHA_KIF28P"/>
    <property type="match status" value="1"/>
</dbReference>
<feature type="compositionally biased region" description="Low complexity" evidence="12">
    <location>
        <begin position="977"/>
        <end position="994"/>
    </location>
</feature>
<dbReference type="EMBL" id="CACRXK020000845">
    <property type="protein sequence ID" value="CAB3985232.1"/>
    <property type="molecule type" value="Genomic_DNA"/>
</dbReference>
<evidence type="ECO:0000256" key="1">
    <source>
        <dbReference type="ARBA" id="ARBA00004318"/>
    </source>
</evidence>
<comment type="function">
    <text evidence="9">Microtubule-dependent motor protein required for mitochondrion morphology and transport of mitochondria in neuronal cells.</text>
</comment>
<dbReference type="SMART" id="SM00240">
    <property type="entry name" value="FHA"/>
    <property type="match status" value="1"/>
</dbReference>
<dbReference type="InterPro" id="IPR036961">
    <property type="entry name" value="Kinesin_motor_dom_sf"/>
</dbReference>
<feature type="region of interest" description="Disordered" evidence="12">
    <location>
        <begin position="434"/>
        <end position="468"/>
    </location>
</feature>
<dbReference type="InterPro" id="IPR008984">
    <property type="entry name" value="SMAD_FHA_dom_sf"/>
</dbReference>
<name>A0A6S7G8B8_PARCT</name>
<feature type="binding site" evidence="11">
    <location>
        <begin position="107"/>
        <end position="114"/>
    </location>
    <ligand>
        <name>ATP</name>
        <dbReference type="ChEBI" id="CHEBI:30616"/>
    </ligand>
</feature>
<evidence type="ECO:0000313" key="14">
    <source>
        <dbReference type="EMBL" id="CAB3985232.1"/>
    </source>
</evidence>
<keyword evidence="4 11" id="KW-0067">ATP-binding</keyword>
<keyword evidence="6" id="KW-0496">Mitochondrion</keyword>
<accession>A0A6S7G8B8</accession>
<dbReference type="InterPro" id="IPR022140">
    <property type="entry name" value="Kinesin-like_KIF1-typ"/>
</dbReference>
<feature type="region of interest" description="Disordered" evidence="12">
    <location>
        <begin position="942"/>
        <end position="1009"/>
    </location>
</feature>
<dbReference type="PRINTS" id="PR00380">
    <property type="entry name" value="KINESINHEAVY"/>
</dbReference>
<keyword evidence="2" id="KW-0813">Transport</keyword>
<evidence type="ECO:0000256" key="12">
    <source>
        <dbReference type="SAM" id="MobiDB-lite"/>
    </source>
</evidence>
<comment type="similarity">
    <text evidence="11">Belongs to the TRAFAC class myosin-kinesin ATPase superfamily. Kinesin family.</text>
</comment>
<dbReference type="PANTHER" id="PTHR47117">
    <property type="entry name" value="STAR-RELATED LIPID TRANSFER PROTEIN 9"/>
    <property type="match status" value="1"/>
</dbReference>
<dbReference type="PROSITE" id="PS50067">
    <property type="entry name" value="KINESIN_MOTOR_2"/>
    <property type="match status" value="1"/>
</dbReference>
<keyword evidence="7" id="KW-0472">Membrane</keyword>
<dbReference type="Pfam" id="PF00498">
    <property type="entry name" value="FHA"/>
    <property type="match status" value="1"/>
</dbReference>
<evidence type="ECO:0000256" key="2">
    <source>
        <dbReference type="ARBA" id="ARBA00022448"/>
    </source>
</evidence>
<sequence length="1009" mass="114126">MTEESVKVAVRVRPFNKREKARNSTLIIQMNGSTTEITDPAAPNDPPRKFTFDYSYWSHDGFEKNDEGYLQPTVPHYADQMKVYNDLGQSVLDNAWAGYNTSLFAYGQTGSGKSWSIVGYSPNRGIVPIFCEEIFKRIKEKQAEGVAAQYEVQFSMLEIYNEQVRDLLNPQSNKKGGLKIRQHPKKGFYPQGLKIIPVVSYEDIEDRMEEGTQNRTVAATNMNATSSRAHTIVGITFIQKQKNEAGKETAKTALINLVDLAGSERAESTGATGDRLKEGAAINQSLSSLGNVIAALAERSGGKQVRIPYRNSVLTKLLKNALGGNSKTIMIAAISPADINHEETLSTLRYADRAKQIKTTVTVNEDPTEKLIRELKEENENLMKMLKAAQSGEVVTMKAEDDDDDDDDDNSKKMSEEDLDELRKQIEEELRQQMRQNEEVADVNTSKLKEAESLHETKQARKKERQSTAHIWNLNPDPQLSGMIVYLLQQDDTRVGSKKADPVPDITLVGLNIQKEHAILSSNNNEMSIQSCGNSKVLVNGEPVTEKEILHHNDRIMFGSSHLYVFYHPQELEEAKTKGTEIEEVNYEMAQEEIAQNSGINVEKGTEKSKDELLIQEDLLDILPMVEEANAISQELDRKVKFEACVLSPKSRGLVSGHPEVFIIMKNLQSGLEWMWSRTKFINRKYLMQEMYQDFEEGEDWKLPDERDPFTESDSTEVMIGCVEVYLESIGYMIDIREQLTVNDYRGQDVGYLNMEVVPLKEDGKEITENDDIFIENPTNLTGKKLEFVVKILNARGIPKKYTDVYCKYSLYNSNLHQTTCIAGTTNPDFFHMEKFSFNPCPKEFIDYISKEKKPLIIQVWGKQKVMEKKGTKKANKPEQTTKAIVMSEAMKKGSAAGNVRSDEKRSEHSVFNAVQQITMQKRLQRMENKVQQIRRLCEEKEKKGGHEIEVSDIRNVLGDPPPKAVNGHNNNRRESSASSASSSTKSSKQQQQQDRPRSQAKSQACTVL</sequence>
<evidence type="ECO:0000256" key="6">
    <source>
        <dbReference type="ARBA" id="ARBA00023128"/>
    </source>
</evidence>
<reference evidence="14" key="1">
    <citation type="submission" date="2020-04" db="EMBL/GenBank/DDBJ databases">
        <authorList>
            <person name="Alioto T."/>
            <person name="Alioto T."/>
            <person name="Gomez Garrido J."/>
        </authorList>
    </citation>
    <scope>NUCLEOTIDE SEQUENCE</scope>
    <source>
        <strain evidence="14">A484AB</strain>
    </source>
</reference>
<dbReference type="OrthoDB" id="3176171at2759"/>
<feature type="region of interest" description="Disordered" evidence="12">
    <location>
        <begin position="393"/>
        <end position="420"/>
    </location>
</feature>
<evidence type="ECO:0000313" key="15">
    <source>
        <dbReference type="Proteomes" id="UP001152795"/>
    </source>
</evidence>
<comment type="subcellular location">
    <subcellularLocation>
        <location evidence="1">Mitochondrion membrane</location>
        <topology evidence="1">Peripheral membrane protein</topology>
    </subcellularLocation>
</comment>
<dbReference type="GO" id="GO:0003777">
    <property type="term" value="F:microtubule motor activity"/>
    <property type="evidence" value="ECO:0007669"/>
    <property type="project" value="InterPro"/>
</dbReference>
<dbReference type="Gene3D" id="2.60.40.150">
    <property type="entry name" value="C2 domain"/>
    <property type="match status" value="1"/>
</dbReference>
<dbReference type="InterPro" id="IPR001752">
    <property type="entry name" value="Kinesin_motor_dom"/>
</dbReference>
<evidence type="ECO:0000256" key="7">
    <source>
        <dbReference type="ARBA" id="ARBA00023136"/>
    </source>
</evidence>
<dbReference type="FunFam" id="3.40.850.10:FF:000063">
    <property type="entry name" value="Kinesin-like protein"/>
    <property type="match status" value="1"/>
</dbReference>
<evidence type="ECO:0000256" key="4">
    <source>
        <dbReference type="ARBA" id="ARBA00022840"/>
    </source>
</evidence>
<dbReference type="InterPro" id="IPR000253">
    <property type="entry name" value="FHA_dom"/>
</dbReference>
<dbReference type="Gene3D" id="2.60.200.20">
    <property type="match status" value="1"/>
</dbReference>
<evidence type="ECO:0000256" key="8">
    <source>
        <dbReference type="ARBA" id="ARBA00023175"/>
    </source>
</evidence>
<keyword evidence="15" id="KW-1185">Reference proteome</keyword>
<dbReference type="GO" id="GO:0007018">
    <property type="term" value="P:microtubule-based movement"/>
    <property type="evidence" value="ECO:0007669"/>
    <property type="project" value="InterPro"/>
</dbReference>
<dbReference type="GO" id="GO:0005524">
    <property type="term" value="F:ATP binding"/>
    <property type="evidence" value="ECO:0007669"/>
    <property type="project" value="UniProtKB-UniRule"/>
</dbReference>
<dbReference type="Pfam" id="PF00225">
    <property type="entry name" value="Kinesin"/>
    <property type="match status" value="1"/>
</dbReference>
<dbReference type="AlphaFoldDB" id="A0A6S7G8B8"/>
<evidence type="ECO:0000256" key="9">
    <source>
        <dbReference type="ARBA" id="ARBA00054688"/>
    </source>
</evidence>
<dbReference type="Pfam" id="PF12423">
    <property type="entry name" value="KIF1B"/>
    <property type="match status" value="1"/>
</dbReference>
<comment type="caution">
    <text evidence="14">The sequence shown here is derived from an EMBL/GenBank/DDBJ whole genome shotgun (WGS) entry which is preliminary data.</text>
</comment>
<evidence type="ECO:0000256" key="10">
    <source>
        <dbReference type="ARBA" id="ARBA00079247"/>
    </source>
</evidence>
<dbReference type="FunFam" id="2.60.200.20:FF:000034">
    <property type="entry name" value="kinesin-like protein KIF28P"/>
    <property type="match status" value="1"/>
</dbReference>
<dbReference type="GO" id="GO:0008017">
    <property type="term" value="F:microtubule binding"/>
    <property type="evidence" value="ECO:0007669"/>
    <property type="project" value="InterPro"/>
</dbReference>
<feature type="domain" description="Kinesin motor" evidence="13">
    <location>
        <begin position="5"/>
        <end position="357"/>
    </location>
</feature>
<gene>
    <name evidence="14" type="ORF">PACLA_8A030045</name>
</gene>
<keyword evidence="3 11" id="KW-0547">Nucleotide-binding</keyword>
<feature type="compositionally biased region" description="Acidic residues" evidence="12">
    <location>
        <begin position="400"/>
        <end position="409"/>
    </location>
</feature>
<keyword evidence="5" id="KW-0175">Coiled coil</keyword>
<dbReference type="GO" id="GO:0031966">
    <property type="term" value="C:mitochondrial membrane"/>
    <property type="evidence" value="ECO:0007669"/>
    <property type="project" value="UniProtKB-SubCell"/>
</dbReference>
<dbReference type="SUPFAM" id="SSF49562">
    <property type="entry name" value="C2 domain (Calcium/lipid-binding domain, CaLB)"/>
    <property type="match status" value="1"/>
</dbReference>
<dbReference type="Gene3D" id="3.40.850.10">
    <property type="entry name" value="Kinesin motor domain"/>
    <property type="match status" value="1"/>
</dbReference>
<keyword evidence="8 11" id="KW-0505">Motor protein</keyword>
<evidence type="ECO:0000256" key="5">
    <source>
        <dbReference type="ARBA" id="ARBA00023054"/>
    </source>
</evidence>
<dbReference type="CDD" id="cd00030">
    <property type="entry name" value="C2"/>
    <property type="match status" value="1"/>
</dbReference>